<keyword evidence="1" id="KW-0472">Membrane</keyword>
<dbReference type="InterPro" id="IPR006665">
    <property type="entry name" value="OmpA-like"/>
</dbReference>
<dbReference type="Proteomes" id="UP000579250">
    <property type="component" value="Unassembled WGS sequence"/>
</dbReference>
<feature type="domain" description="OmpA-like" evidence="3">
    <location>
        <begin position="272"/>
        <end position="397"/>
    </location>
</feature>
<sequence length="398" mass="41337">MTQRRVTALSGAVLLCLTACLASCSQEDEAGAFPATRCFAERPAPLALVVGARSNVPETRFPDVTMPLLRLAAKSGQEISLIRVDGRPNVIKLPPFHTTAKNDKAKNAVLDGYIGETVRPALAGNAADSVHARAPEADDLTALTLAAAAVPDGGNIIMVDSGLQTTAPLDFRQTGQFSAEPDEIVKFLTDRKLLPDLHGRNVLLSGFGYAAAPQETLSQEWRTKVIGQWSAIVKAGGGCIAVDREPNTSTALPGLPPVTPVKLPPAPTFTGCGDAALTAANKVGFVKGTDEFADPAGAKSTLGKLAAVLTKGDQRLRLIGSTSSEGGDAINDPLSERRAERVKKELATLGVAADRITAEGAGAHLEGREKDIGPGGVLLPGPAAANRKVVVRLPKCTS</sequence>
<accession>A0A846YYY4</accession>
<dbReference type="EMBL" id="JAAXPI010000019">
    <property type="protein sequence ID" value="NKZ05271.1"/>
    <property type="molecule type" value="Genomic_DNA"/>
</dbReference>
<keyword evidence="2" id="KW-0732">Signal</keyword>
<keyword evidence="5" id="KW-1185">Reference proteome</keyword>
<name>A0A846YYY4_9ACTN</name>
<dbReference type="AlphaFoldDB" id="A0A846YYY4"/>
<reference evidence="4 5" key="1">
    <citation type="submission" date="2020-04" db="EMBL/GenBank/DDBJ databases">
        <title>MicrobeNet Type strains.</title>
        <authorList>
            <person name="Nicholson A.C."/>
        </authorList>
    </citation>
    <scope>NUCLEOTIDE SEQUENCE [LARGE SCALE GENOMIC DNA]</scope>
    <source>
        <strain evidence="4 5">ATCC BAA-277</strain>
    </source>
</reference>
<proteinExistence type="predicted"/>
<feature type="chain" id="PRO_5032433897" evidence="2">
    <location>
        <begin position="23"/>
        <end position="398"/>
    </location>
</feature>
<organism evidence="4 5">
    <name type="scientific">Actinomadura latina</name>
    <dbReference type="NCBI Taxonomy" id="163603"/>
    <lineage>
        <taxon>Bacteria</taxon>
        <taxon>Bacillati</taxon>
        <taxon>Actinomycetota</taxon>
        <taxon>Actinomycetes</taxon>
        <taxon>Streptosporangiales</taxon>
        <taxon>Thermomonosporaceae</taxon>
        <taxon>Actinomadura</taxon>
    </lineage>
</organism>
<dbReference type="Gene3D" id="3.30.1330.60">
    <property type="entry name" value="OmpA-like domain"/>
    <property type="match status" value="1"/>
</dbReference>
<dbReference type="RefSeq" id="WP_067637321.1">
    <property type="nucleotide sequence ID" value="NZ_JAAXPI010000019.1"/>
</dbReference>
<evidence type="ECO:0000256" key="1">
    <source>
        <dbReference type="PROSITE-ProRule" id="PRU00473"/>
    </source>
</evidence>
<dbReference type="GO" id="GO:0016020">
    <property type="term" value="C:membrane"/>
    <property type="evidence" value="ECO:0007669"/>
    <property type="project" value="UniProtKB-UniRule"/>
</dbReference>
<evidence type="ECO:0000256" key="2">
    <source>
        <dbReference type="SAM" id="SignalP"/>
    </source>
</evidence>
<dbReference type="InterPro" id="IPR036737">
    <property type="entry name" value="OmpA-like_sf"/>
</dbReference>
<evidence type="ECO:0000313" key="5">
    <source>
        <dbReference type="Proteomes" id="UP000579250"/>
    </source>
</evidence>
<feature type="signal peptide" evidence="2">
    <location>
        <begin position="1"/>
        <end position="22"/>
    </location>
</feature>
<dbReference type="CDD" id="cd07185">
    <property type="entry name" value="OmpA_C-like"/>
    <property type="match status" value="1"/>
</dbReference>
<dbReference type="PROSITE" id="PS51123">
    <property type="entry name" value="OMPA_2"/>
    <property type="match status" value="1"/>
</dbReference>
<evidence type="ECO:0000313" key="4">
    <source>
        <dbReference type="EMBL" id="NKZ05271.1"/>
    </source>
</evidence>
<dbReference type="SUPFAM" id="SSF103088">
    <property type="entry name" value="OmpA-like"/>
    <property type="match status" value="1"/>
</dbReference>
<protein>
    <submittedName>
        <fullName evidence="4">OmpA family protein</fullName>
    </submittedName>
</protein>
<dbReference type="Pfam" id="PF00691">
    <property type="entry name" value="OmpA"/>
    <property type="match status" value="1"/>
</dbReference>
<evidence type="ECO:0000259" key="3">
    <source>
        <dbReference type="PROSITE" id="PS51123"/>
    </source>
</evidence>
<comment type="caution">
    <text evidence="4">The sequence shown here is derived from an EMBL/GenBank/DDBJ whole genome shotgun (WGS) entry which is preliminary data.</text>
</comment>
<gene>
    <name evidence="4" type="ORF">HGB48_16165</name>
</gene>